<feature type="domain" description="CPAF-like PDZ" evidence="2">
    <location>
        <begin position="149"/>
        <end position="266"/>
    </location>
</feature>
<protein>
    <submittedName>
        <fullName evidence="3">Secreted peptidase family S41</fullName>
    </submittedName>
</protein>
<dbReference type="SUPFAM" id="SSF52096">
    <property type="entry name" value="ClpP/crotonase"/>
    <property type="match status" value="1"/>
</dbReference>
<dbReference type="InterPro" id="IPR052766">
    <property type="entry name" value="S41A_metabolite_peptidase"/>
</dbReference>
<dbReference type="InterPro" id="IPR056186">
    <property type="entry name" value="PDZ_CPAF-rel"/>
</dbReference>
<dbReference type="PANTHER" id="PTHR37049:SF4">
    <property type="entry name" value="RHODANESE DOMAIN-CONTAINING PROTEIN"/>
    <property type="match status" value="1"/>
</dbReference>
<proteinExistence type="predicted"/>
<dbReference type="Proteomes" id="UP000615446">
    <property type="component" value="Unassembled WGS sequence"/>
</dbReference>
<dbReference type="PANTHER" id="PTHR37049">
    <property type="entry name" value="PEPTIDASE S41 FAMILY PROTEIN"/>
    <property type="match status" value="1"/>
</dbReference>
<sequence length="663" mass="75359">MKSTFNIFHILIFALIVILVIPCDANDDECGRMANDFKRSNEDPNFGVKYSDVKACFESFPYDKKLAEKTIETLKKSLQGFYIFLSQAKEPPKQGFSFRSMDLVKELDSLLSNNYKTDYQFMTDTFNLINEMKDAHLGFEPYCYNIFTYKQQLSLYSVINNDKQIIKIFDDEIDKNTIDCEVTHIDGRPSLEVIKEFANTIPISRDSGVRFNDALSRTGFTENGDLIKHSGSFTNRGQLPENSSVEYSLKCANNTSKKFKRGWKIRPQYSNTFNTSKDYWNTFCLLNNNITSSNDDAAQKTYNLSECKMVYKTLISKFFILSDNKTGVVVISEVDPSDDDFVKEMFELQNGFNLLENNGIKKLVLDFSENGGGSVELGFFIVYLLFPGFDPSFNLDMAVTELSREAFFQATSQSAHEYFIDTSNIPPLINISSKESIAIWAADAAYSVTTIDSSFDIFSYKNPVTNEHFHTVEEFIGNNTYIRGGTPTRYTSKFVNRYSERLSVFVELLSGNFFNTYEWKSEDMIILTNGLCGSACASIAQRMAIKNNVRTAAVGGYKDTPLSYASFPGGQVMPFDSLMAELNLAGLLQNEAFADLIPPPFLINVDFGFTLKEAYDIIDKNNLDKESVLEFEYKPAEHRFYYDEISARDPSVLWLKVAKELLN</sequence>
<name>A0A8H3QIW5_9GLOM</name>
<feature type="signal peptide" evidence="1">
    <location>
        <begin position="1"/>
        <end position="25"/>
    </location>
</feature>
<accession>A0A8H3QIW5</accession>
<reference evidence="3" key="1">
    <citation type="submission" date="2019-10" db="EMBL/GenBank/DDBJ databases">
        <title>Conservation and host-specific expression of non-tandemly repeated heterogenous ribosome RNA gene in arbuscular mycorrhizal fungi.</title>
        <authorList>
            <person name="Maeda T."/>
            <person name="Kobayashi Y."/>
            <person name="Nakagawa T."/>
            <person name="Ezawa T."/>
            <person name="Yamaguchi K."/>
            <person name="Bino T."/>
            <person name="Nishimoto Y."/>
            <person name="Shigenobu S."/>
            <person name="Kawaguchi M."/>
        </authorList>
    </citation>
    <scope>NUCLEOTIDE SEQUENCE</scope>
    <source>
        <strain evidence="3">HR1</strain>
    </source>
</reference>
<evidence type="ECO:0000259" key="2">
    <source>
        <dbReference type="Pfam" id="PF23658"/>
    </source>
</evidence>
<gene>
    <name evidence="3" type="ORF">RCL2_000802500</name>
</gene>
<organism evidence="3 4">
    <name type="scientific">Rhizophagus clarus</name>
    <dbReference type="NCBI Taxonomy" id="94130"/>
    <lineage>
        <taxon>Eukaryota</taxon>
        <taxon>Fungi</taxon>
        <taxon>Fungi incertae sedis</taxon>
        <taxon>Mucoromycota</taxon>
        <taxon>Glomeromycotina</taxon>
        <taxon>Glomeromycetes</taxon>
        <taxon>Glomerales</taxon>
        <taxon>Glomeraceae</taxon>
        <taxon>Rhizophagus</taxon>
    </lineage>
</organism>
<evidence type="ECO:0000313" key="4">
    <source>
        <dbReference type="Proteomes" id="UP000615446"/>
    </source>
</evidence>
<evidence type="ECO:0000313" key="3">
    <source>
        <dbReference type="EMBL" id="GES80767.1"/>
    </source>
</evidence>
<evidence type="ECO:0000256" key="1">
    <source>
        <dbReference type="SAM" id="SignalP"/>
    </source>
</evidence>
<dbReference type="Pfam" id="PF23658">
    <property type="entry name" value="PDZ_CPAF_rel"/>
    <property type="match status" value="1"/>
</dbReference>
<dbReference type="Gene3D" id="3.90.226.10">
    <property type="entry name" value="2-enoyl-CoA Hydratase, Chain A, domain 1"/>
    <property type="match status" value="1"/>
</dbReference>
<dbReference type="OrthoDB" id="27214at2759"/>
<dbReference type="AlphaFoldDB" id="A0A8H3QIW5"/>
<feature type="chain" id="PRO_5034286907" evidence="1">
    <location>
        <begin position="26"/>
        <end position="663"/>
    </location>
</feature>
<dbReference type="InterPro" id="IPR029045">
    <property type="entry name" value="ClpP/crotonase-like_dom_sf"/>
</dbReference>
<comment type="caution">
    <text evidence="3">The sequence shown here is derived from an EMBL/GenBank/DDBJ whole genome shotgun (WGS) entry which is preliminary data.</text>
</comment>
<keyword evidence="1" id="KW-0732">Signal</keyword>
<dbReference type="EMBL" id="BLAL01000053">
    <property type="protein sequence ID" value="GES80767.1"/>
    <property type="molecule type" value="Genomic_DNA"/>
</dbReference>